<evidence type="ECO:0000313" key="3">
    <source>
        <dbReference type="EMBL" id="GGB06274.1"/>
    </source>
</evidence>
<dbReference type="InterPro" id="IPR005090">
    <property type="entry name" value="RepC_N"/>
</dbReference>
<dbReference type="InterPro" id="IPR036390">
    <property type="entry name" value="WH_DNA-bd_sf"/>
</dbReference>
<gene>
    <name evidence="3" type="ORF">GCM10011491_37990</name>
</gene>
<proteinExistence type="predicted"/>
<dbReference type="NCBIfam" id="NF010396">
    <property type="entry name" value="PRK13824.1"/>
    <property type="match status" value="1"/>
</dbReference>
<accession>A0A916SLN1</accession>
<protein>
    <submittedName>
        <fullName evidence="3">Replication initiation protein</fullName>
    </submittedName>
</protein>
<organism evidence="3 4">
    <name type="scientific">Brucella endophytica</name>
    <dbReference type="NCBI Taxonomy" id="1963359"/>
    <lineage>
        <taxon>Bacteria</taxon>
        <taxon>Pseudomonadati</taxon>
        <taxon>Pseudomonadota</taxon>
        <taxon>Alphaproteobacteria</taxon>
        <taxon>Hyphomicrobiales</taxon>
        <taxon>Brucellaceae</taxon>
        <taxon>Brucella/Ochrobactrum group</taxon>
        <taxon>Brucella</taxon>
    </lineage>
</organism>
<sequence length="401" mass="44336">MEIGNITTPFGRRSMTLAMLTNQINTQEASKCRAVDKWQVYRWLCEGKAIIGISDRSLAVLNALLTFYPENELAQEHGLVVFPSNAQLALRAHGMADATLRRHLAALVDCGLIIRRDSPNGKRYARKGRGGEIDEAFGFSLAPLLARAEEFKQSAEQVRAEVRALHLAREQITLHRRDIQKLIEVAAEERITGHWDVLWERFRAVVDAIPRRADRIELEKIAAELADLRSDVAKLLELHVNAQNVSGNESQNERQLSNSDTKILIESDLISKKDLNENPVNTQSRRPVEAYSLELVLRACPDISDYAPHGIANWRDLATIAAQVKNYLGISAPVYHEAVQVLGTESTAATIACMLQRVGQISSPGGYLRILTRKARAGEFSVGPMLMAALKTNGSTAGMAA</sequence>
<comment type="caution">
    <text evidence="3">The sequence shown here is derived from an EMBL/GenBank/DDBJ whole genome shotgun (WGS) entry which is preliminary data.</text>
</comment>
<evidence type="ECO:0000313" key="4">
    <source>
        <dbReference type="Proteomes" id="UP000646478"/>
    </source>
</evidence>
<dbReference type="SUPFAM" id="SSF46785">
    <property type="entry name" value="Winged helix' DNA-binding domain"/>
    <property type="match status" value="1"/>
</dbReference>
<dbReference type="Pfam" id="PF11800">
    <property type="entry name" value="RP-C_C"/>
    <property type="match status" value="1"/>
</dbReference>
<keyword evidence="4" id="KW-1185">Reference proteome</keyword>
<feature type="domain" description="Plasmid replication protein C C-terminal" evidence="2">
    <location>
        <begin position="293"/>
        <end position="391"/>
    </location>
</feature>
<feature type="domain" description="Plasmid replication protein C N-terminal" evidence="1">
    <location>
        <begin position="13"/>
        <end position="186"/>
    </location>
</feature>
<evidence type="ECO:0000259" key="1">
    <source>
        <dbReference type="Pfam" id="PF03428"/>
    </source>
</evidence>
<dbReference type="Pfam" id="PF03428">
    <property type="entry name" value="RP-C"/>
    <property type="match status" value="1"/>
</dbReference>
<dbReference type="Proteomes" id="UP000646478">
    <property type="component" value="Unassembled WGS sequence"/>
</dbReference>
<dbReference type="InterPro" id="IPR047611">
    <property type="entry name" value="RepABC_RepC"/>
</dbReference>
<dbReference type="InterPro" id="IPR021760">
    <property type="entry name" value="RepC_C"/>
</dbReference>
<dbReference type="EMBL" id="BMHH01000020">
    <property type="protein sequence ID" value="GGB06274.1"/>
    <property type="molecule type" value="Genomic_DNA"/>
</dbReference>
<reference evidence="3" key="2">
    <citation type="submission" date="2020-09" db="EMBL/GenBank/DDBJ databases">
        <authorList>
            <person name="Sun Q."/>
            <person name="Zhou Y."/>
        </authorList>
    </citation>
    <scope>NUCLEOTIDE SEQUENCE</scope>
    <source>
        <strain evidence="3">CGMCC 1.15082</strain>
    </source>
</reference>
<reference evidence="3" key="1">
    <citation type="journal article" date="2014" name="Int. J. Syst. Evol. Microbiol.">
        <title>Complete genome sequence of Corynebacterium casei LMG S-19264T (=DSM 44701T), isolated from a smear-ripened cheese.</title>
        <authorList>
            <consortium name="US DOE Joint Genome Institute (JGI-PGF)"/>
            <person name="Walter F."/>
            <person name="Albersmeier A."/>
            <person name="Kalinowski J."/>
            <person name="Ruckert C."/>
        </authorList>
    </citation>
    <scope>NUCLEOTIDE SEQUENCE</scope>
    <source>
        <strain evidence="3">CGMCC 1.15082</strain>
    </source>
</reference>
<evidence type="ECO:0000259" key="2">
    <source>
        <dbReference type="Pfam" id="PF11800"/>
    </source>
</evidence>
<name>A0A916SLN1_9HYPH</name>
<dbReference type="RefSeq" id="WP_188825772.1">
    <property type="nucleotide sequence ID" value="NZ_BMHH01000020.1"/>
</dbReference>
<dbReference type="AlphaFoldDB" id="A0A916SLN1"/>
<dbReference type="NCBIfam" id="NF040974">
    <property type="entry name" value="RepABC_RepC"/>
    <property type="match status" value="1"/>
</dbReference>